<evidence type="ECO:0000256" key="6">
    <source>
        <dbReference type="ARBA" id="ARBA00022989"/>
    </source>
</evidence>
<comment type="subcellular location">
    <subcellularLocation>
        <location evidence="1">Cell membrane</location>
        <topology evidence="1">Multi-pass membrane protein</topology>
    </subcellularLocation>
</comment>
<feature type="transmembrane region" description="Helical" evidence="10">
    <location>
        <begin position="96"/>
        <end position="114"/>
    </location>
</feature>
<keyword evidence="3" id="KW-0716">Sensory transduction</keyword>
<keyword evidence="2" id="KW-1003">Cell membrane</keyword>
<evidence type="ECO:0000256" key="9">
    <source>
        <dbReference type="ARBA" id="ARBA00023224"/>
    </source>
</evidence>
<evidence type="ECO:0000256" key="5">
    <source>
        <dbReference type="ARBA" id="ARBA00022725"/>
    </source>
</evidence>
<protein>
    <submittedName>
        <fullName evidence="11">Uncharacterized protein</fullName>
    </submittedName>
</protein>
<dbReference type="AlphaFoldDB" id="A0A8D8W000"/>
<dbReference type="InterPro" id="IPR004117">
    <property type="entry name" value="7tm6_olfct_rcpt"/>
</dbReference>
<feature type="transmembrane region" description="Helical" evidence="10">
    <location>
        <begin position="6"/>
        <end position="27"/>
    </location>
</feature>
<dbReference type="Pfam" id="PF02949">
    <property type="entry name" value="7tm_6"/>
    <property type="match status" value="1"/>
</dbReference>
<evidence type="ECO:0000256" key="3">
    <source>
        <dbReference type="ARBA" id="ARBA00022606"/>
    </source>
</evidence>
<dbReference type="GO" id="GO:0005886">
    <property type="term" value="C:plasma membrane"/>
    <property type="evidence" value="ECO:0007669"/>
    <property type="project" value="UniProtKB-SubCell"/>
</dbReference>
<evidence type="ECO:0000256" key="7">
    <source>
        <dbReference type="ARBA" id="ARBA00023136"/>
    </source>
</evidence>
<keyword evidence="4 10" id="KW-0812">Transmembrane</keyword>
<keyword evidence="9" id="KW-0807">Transducer</keyword>
<organism evidence="11">
    <name type="scientific">Cacopsylla melanoneura</name>
    <dbReference type="NCBI Taxonomy" id="428564"/>
    <lineage>
        <taxon>Eukaryota</taxon>
        <taxon>Metazoa</taxon>
        <taxon>Ecdysozoa</taxon>
        <taxon>Arthropoda</taxon>
        <taxon>Hexapoda</taxon>
        <taxon>Insecta</taxon>
        <taxon>Pterygota</taxon>
        <taxon>Neoptera</taxon>
        <taxon>Paraneoptera</taxon>
        <taxon>Hemiptera</taxon>
        <taxon>Sternorrhyncha</taxon>
        <taxon>Psylloidea</taxon>
        <taxon>Psyllidae</taxon>
        <taxon>Psyllinae</taxon>
        <taxon>Cacopsylla</taxon>
    </lineage>
</organism>
<dbReference type="PANTHER" id="PTHR21137">
    <property type="entry name" value="ODORANT RECEPTOR"/>
    <property type="match status" value="1"/>
</dbReference>
<reference evidence="11" key="1">
    <citation type="submission" date="2021-05" db="EMBL/GenBank/DDBJ databases">
        <authorList>
            <person name="Alioto T."/>
            <person name="Alioto T."/>
            <person name="Gomez Garrido J."/>
        </authorList>
    </citation>
    <scope>NUCLEOTIDE SEQUENCE</scope>
</reference>
<accession>A0A8D8W000</accession>
<dbReference type="EMBL" id="HBUF01109226">
    <property type="protein sequence ID" value="CAG6639860.1"/>
    <property type="molecule type" value="Transcribed_RNA"/>
</dbReference>
<dbReference type="GO" id="GO:0007165">
    <property type="term" value="P:signal transduction"/>
    <property type="evidence" value="ECO:0007669"/>
    <property type="project" value="UniProtKB-KW"/>
</dbReference>
<keyword evidence="5" id="KW-0552">Olfaction</keyword>
<proteinExistence type="predicted"/>
<evidence type="ECO:0000256" key="1">
    <source>
        <dbReference type="ARBA" id="ARBA00004651"/>
    </source>
</evidence>
<keyword evidence="7 10" id="KW-0472">Membrane</keyword>
<dbReference type="GO" id="GO:0004984">
    <property type="term" value="F:olfactory receptor activity"/>
    <property type="evidence" value="ECO:0007669"/>
    <property type="project" value="InterPro"/>
</dbReference>
<evidence type="ECO:0000256" key="10">
    <source>
        <dbReference type="SAM" id="Phobius"/>
    </source>
</evidence>
<keyword evidence="8" id="KW-0675">Receptor</keyword>
<name>A0A8D8W000_9HEMI</name>
<sequence length="228" mass="27476">MGTVTMTAIPLVVAHLLGQYTILCNFIEKLGKDEQSREFYIYYEDLKTNKFILTKKPLRGDRRRRYEQSVFRQVIRFHQELIQFQHEFYQLYSTNMFIKIFFSNIIFSLFLYQLTLTSPSSISSALRYYKLVAEFVFFGYQHFFLCNSSDLLDNCNGNILRAVRNSAWMTCSSRTRKDLCFLVRRVQRPNHLRFYQGAVLSRDYFRRVFRVSYGFVNFLRFKDNRRSK</sequence>
<evidence type="ECO:0000256" key="4">
    <source>
        <dbReference type="ARBA" id="ARBA00022692"/>
    </source>
</evidence>
<evidence type="ECO:0000256" key="2">
    <source>
        <dbReference type="ARBA" id="ARBA00022475"/>
    </source>
</evidence>
<keyword evidence="6 10" id="KW-1133">Transmembrane helix</keyword>
<dbReference type="PANTHER" id="PTHR21137:SF35">
    <property type="entry name" value="ODORANT RECEPTOR 19A-RELATED"/>
    <property type="match status" value="1"/>
</dbReference>
<evidence type="ECO:0000256" key="8">
    <source>
        <dbReference type="ARBA" id="ARBA00023170"/>
    </source>
</evidence>
<dbReference type="GO" id="GO:0005549">
    <property type="term" value="F:odorant binding"/>
    <property type="evidence" value="ECO:0007669"/>
    <property type="project" value="InterPro"/>
</dbReference>
<evidence type="ECO:0000313" key="11">
    <source>
        <dbReference type="EMBL" id="CAG6639860.1"/>
    </source>
</evidence>